<dbReference type="Gene3D" id="3.40.50.150">
    <property type="entry name" value="Vaccinia Virus protein VP39"/>
    <property type="match status" value="1"/>
</dbReference>
<feature type="binding site" evidence="2">
    <location>
        <position position="211"/>
    </location>
    <ligand>
        <name>S-adenosyl-L-methionine</name>
        <dbReference type="ChEBI" id="CHEBI:59789"/>
    </ligand>
</feature>
<keyword evidence="4" id="KW-0808">Transferase</keyword>
<evidence type="ECO:0000256" key="1">
    <source>
        <dbReference type="PIRSR" id="PIRSR018249-1"/>
    </source>
</evidence>
<gene>
    <name evidence="4" type="ORF">ESZ54_00950</name>
</gene>
<name>A0A4S3B8D9_9ENTE</name>
<feature type="binding site" evidence="2">
    <location>
        <position position="97"/>
    </location>
    <ligand>
        <name>S-adenosyl-L-methionine</name>
        <dbReference type="ChEBI" id="CHEBI:59789"/>
    </ligand>
</feature>
<dbReference type="InterPro" id="IPR029063">
    <property type="entry name" value="SAM-dependent_MTases_sf"/>
</dbReference>
<dbReference type="EMBL" id="SDGV01000001">
    <property type="protein sequence ID" value="THB62410.1"/>
    <property type="molecule type" value="Genomic_DNA"/>
</dbReference>
<feature type="domain" description="Methyltransferase" evidence="3">
    <location>
        <begin position="114"/>
        <end position="204"/>
    </location>
</feature>
<reference evidence="4 5" key="1">
    <citation type="submission" date="2019-01" db="EMBL/GenBank/DDBJ databases">
        <title>Vagococcus silagei sp. nov. isolated from brewer's grain.</title>
        <authorList>
            <person name="Guu J.-R."/>
        </authorList>
    </citation>
    <scope>NUCLEOTIDE SEQUENCE [LARGE SCALE GENOMIC DNA]</scope>
    <source>
        <strain evidence="4 5">2B-2</strain>
    </source>
</reference>
<evidence type="ECO:0000259" key="3">
    <source>
        <dbReference type="Pfam" id="PF13847"/>
    </source>
</evidence>
<dbReference type="GO" id="GO:0046872">
    <property type="term" value="F:metal ion binding"/>
    <property type="evidence" value="ECO:0007669"/>
    <property type="project" value="UniProtKB-KW"/>
</dbReference>
<dbReference type="GO" id="GO:0032259">
    <property type="term" value="P:methylation"/>
    <property type="evidence" value="ECO:0007669"/>
    <property type="project" value="UniProtKB-KW"/>
</dbReference>
<feature type="binding site" evidence="1">
    <location>
        <position position="59"/>
    </location>
    <ligand>
        <name>Zn(2+)</name>
        <dbReference type="ChEBI" id="CHEBI:29105"/>
    </ligand>
</feature>
<evidence type="ECO:0000313" key="4">
    <source>
        <dbReference type="EMBL" id="THB62410.1"/>
    </source>
</evidence>
<proteinExistence type="predicted"/>
<evidence type="ECO:0000256" key="2">
    <source>
        <dbReference type="PIRSR" id="PIRSR018249-2"/>
    </source>
</evidence>
<dbReference type="InterPro" id="IPR016718">
    <property type="entry name" value="rRNA_m1G-MeTrfase_A_prd"/>
</dbReference>
<dbReference type="OrthoDB" id="5522265at2"/>
<dbReference type="InterPro" id="IPR025714">
    <property type="entry name" value="Methyltranfer_dom"/>
</dbReference>
<dbReference type="SUPFAM" id="SSF53335">
    <property type="entry name" value="S-adenosyl-L-methionine-dependent methyltransferases"/>
    <property type="match status" value="1"/>
</dbReference>
<keyword evidence="1" id="KW-0862">Zinc</keyword>
<dbReference type="PIRSF" id="PIRSF018249">
    <property type="entry name" value="MyrA_prd"/>
    <property type="match status" value="1"/>
</dbReference>
<organism evidence="4 5">
    <name type="scientific">Vagococcus silagei</name>
    <dbReference type="NCBI Taxonomy" id="2508885"/>
    <lineage>
        <taxon>Bacteria</taxon>
        <taxon>Bacillati</taxon>
        <taxon>Bacillota</taxon>
        <taxon>Bacilli</taxon>
        <taxon>Lactobacillales</taxon>
        <taxon>Enterococcaceae</taxon>
        <taxon>Vagococcus</taxon>
    </lineage>
</organism>
<keyword evidence="2" id="KW-0949">S-adenosyl-L-methionine</keyword>
<evidence type="ECO:0000313" key="5">
    <source>
        <dbReference type="Proteomes" id="UP000310506"/>
    </source>
</evidence>
<dbReference type="RefSeq" id="WP_136135796.1">
    <property type="nucleotide sequence ID" value="NZ_SDGV01000001.1"/>
</dbReference>
<protein>
    <submittedName>
        <fullName evidence="4">Methyltransferase domain-containing protein</fullName>
    </submittedName>
</protein>
<keyword evidence="4" id="KW-0489">Methyltransferase</keyword>
<accession>A0A4S3B8D9</accession>
<feature type="binding site" evidence="1">
    <location>
        <position position="55"/>
    </location>
    <ligand>
        <name>Zn(2+)</name>
        <dbReference type="ChEBI" id="CHEBI:29105"/>
    </ligand>
</feature>
<keyword evidence="1" id="KW-0479">Metal-binding</keyword>
<sequence length="301" mass="35106">MNYVMIGVRKNKDSDRMLKKKITYSQEFLKKYEQYFCCLNCQEKMSFKEPQSLVCVNGHRYDLSKKGTIHFPNHHMISDYDQEMLTHRRAMILAGLYQPVLDVLKEKVAFSDYESIVEMGCGEGSFLNQLILETEFKGFTSGFDLSKDGVQMASDYNAQAFWFLGDVTQVPMEDAKLDLILNMLSPVSYEEVKRVLKPTGQIIKIIPESDYLKELRMLFFKDEPEKLTYSNEHTDLKFKENLTLISEERVTYKIKVTPENYEHILKMSPLHWGASQEARLYAQQHPFSELTIDLKILIGQK</sequence>
<keyword evidence="5" id="KW-1185">Reference proteome</keyword>
<dbReference type="CDD" id="cd02440">
    <property type="entry name" value="AdoMet_MTases"/>
    <property type="match status" value="1"/>
</dbReference>
<dbReference type="Pfam" id="PF13847">
    <property type="entry name" value="Methyltransf_31"/>
    <property type="match status" value="1"/>
</dbReference>
<dbReference type="AlphaFoldDB" id="A0A4S3B8D9"/>
<dbReference type="GO" id="GO:0008168">
    <property type="term" value="F:methyltransferase activity"/>
    <property type="evidence" value="ECO:0007669"/>
    <property type="project" value="UniProtKB-KW"/>
</dbReference>
<feature type="binding site" evidence="2">
    <location>
        <begin position="123"/>
        <end position="124"/>
    </location>
    <ligand>
        <name>S-adenosyl-L-methionine</name>
        <dbReference type="ChEBI" id="CHEBI:59789"/>
    </ligand>
</feature>
<dbReference type="Proteomes" id="UP000310506">
    <property type="component" value="Unassembled WGS sequence"/>
</dbReference>
<comment type="caution">
    <text evidence="4">The sequence shown here is derived from an EMBL/GenBank/DDBJ whole genome shotgun (WGS) entry which is preliminary data.</text>
</comment>